<feature type="region of interest" description="Disordered" evidence="2">
    <location>
        <begin position="247"/>
        <end position="283"/>
    </location>
</feature>
<sequence>MSEAKTLVISDFRKLPEYTNARTKQKQLVEANPFIEITDSKSLEEAKKRRTALKSGRTELQKGEKLIASKVSDFRKEVKEETAILVAITLPHEEKQQAEINRYDEKRKKEREEKARKERERILSHQNTIKAFKDEKAKAINTATVKTIGAIMEDIAQSNIDVEEFENDFISAKGEVLVMAEQKKANLDEAERLRLQREELEKQRKQREAEEAELKRKREEEEKKLKKKREEEEAKLKAQREELAKQKAELERKEKERKERELKEKREREEKEKKAAEEAKKKESARRALIMLGEGFEYNEERKCFYFGAVAIKKKEVELGTTEQFSDIALPEFRMSYKKEVERLEAIKPDRDKLMELVNNIHSIAKPQMATNEACKLLSKMEDELNALLESHVELIKEL</sequence>
<organism evidence="3 4">
    <name type="scientific">Carboxylicivirga marina</name>
    <dbReference type="NCBI Taxonomy" id="2800988"/>
    <lineage>
        <taxon>Bacteria</taxon>
        <taxon>Pseudomonadati</taxon>
        <taxon>Bacteroidota</taxon>
        <taxon>Bacteroidia</taxon>
        <taxon>Marinilabiliales</taxon>
        <taxon>Marinilabiliaceae</taxon>
        <taxon>Carboxylicivirga</taxon>
    </lineage>
</organism>
<evidence type="ECO:0000313" key="3">
    <source>
        <dbReference type="EMBL" id="MBK3516680.1"/>
    </source>
</evidence>
<proteinExistence type="predicted"/>
<name>A0ABS1HGE0_9BACT</name>
<gene>
    <name evidence="3" type="ORF">JIV24_04945</name>
</gene>
<feature type="region of interest" description="Disordered" evidence="2">
    <location>
        <begin position="201"/>
        <end position="234"/>
    </location>
</feature>
<accession>A0ABS1HGE0</accession>
<dbReference type="EMBL" id="JAENRR010000008">
    <property type="protein sequence ID" value="MBK3516680.1"/>
    <property type="molecule type" value="Genomic_DNA"/>
</dbReference>
<protein>
    <submittedName>
        <fullName evidence="3">Uncharacterized protein</fullName>
    </submittedName>
</protein>
<feature type="coiled-coil region" evidence="1">
    <location>
        <begin position="93"/>
        <end position="120"/>
    </location>
</feature>
<dbReference type="RefSeq" id="WP_200463911.1">
    <property type="nucleotide sequence ID" value="NZ_JAENRR010000008.1"/>
</dbReference>
<reference evidence="3 4" key="1">
    <citation type="submission" date="2021-01" db="EMBL/GenBank/DDBJ databases">
        <title>Carboxyliciviraga sp.nov., isolated from coastal sediments.</title>
        <authorList>
            <person name="Lu D."/>
            <person name="Zhang T."/>
        </authorList>
    </citation>
    <scope>NUCLEOTIDE SEQUENCE [LARGE SCALE GENOMIC DNA]</scope>
    <source>
        <strain evidence="3 4">N1Y132</strain>
    </source>
</reference>
<evidence type="ECO:0000313" key="4">
    <source>
        <dbReference type="Proteomes" id="UP000605676"/>
    </source>
</evidence>
<evidence type="ECO:0000256" key="2">
    <source>
        <dbReference type="SAM" id="MobiDB-lite"/>
    </source>
</evidence>
<comment type="caution">
    <text evidence="3">The sequence shown here is derived from an EMBL/GenBank/DDBJ whole genome shotgun (WGS) entry which is preliminary data.</text>
</comment>
<keyword evidence="1" id="KW-0175">Coiled coil</keyword>
<dbReference type="Proteomes" id="UP000605676">
    <property type="component" value="Unassembled WGS sequence"/>
</dbReference>
<evidence type="ECO:0000256" key="1">
    <source>
        <dbReference type="SAM" id="Coils"/>
    </source>
</evidence>
<keyword evidence="4" id="KW-1185">Reference proteome</keyword>